<dbReference type="Pfam" id="PF01607">
    <property type="entry name" value="CBM_14"/>
    <property type="match status" value="1"/>
</dbReference>
<keyword evidence="4" id="KW-1185">Reference proteome</keyword>
<dbReference type="Gene3D" id="2.170.140.10">
    <property type="entry name" value="Chitin binding domain"/>
    <property type="match status" value="1"/>
</dbReference>
<dbReference type="GO" id="GO:0008061">
    <property type="term" value="F:chitin binding"/>
    <property type="evidence" value="ECO:0007669"/>
    <property type="project" value="InterPro"/>
</dbReference>
<dbReference type="SUPFAM" id="SSF57625">
    <property type="entry name" value="Invertebrate chitin-binding proteins"/>
    <property type="match status" value="1"/>
</dbReference>
<sequence length="115" mass="12743">MASTKRNLCILVGFLQFFGAQSASVPKHSPQYPISVPVSSFKFADVCEGKEDGTFFPDPDNCQRFFVCYDGEGALASCLRRYCFNKDHDTCEPCAGCNTKVELERSPIEISISIN</sequence>
<proteinExistence type="predicted"/>
<dbReference type="PROSITE" id="PS50940">
    <property type="entry name" value="CHIT_BIND_II"/>
    <property type="match status" value="1"/>
</dbReference>
<dbReference type="InterPro" id="IPR002557">
    <property type="entry name" value="Chitin-bd_dom"/>
</dbReference>
<evidence type="ECO:0000313" key="4">
    <source>
        <dbReference type="Proteomes" id="UP000800235"/>
    </source>
</evidence>
<feature type="domain" description="Chitin-binding type-2" evidence="2">
    <location>
        <begin position="44"/>
        <end position="91"/>
    </location>
</feature>
<protein>
    <recommendedName>
        <fullName evidence="2">Chitin-binding type-2 domain-containing protein</fullName>
    </recommendedName>
</protein>
<dbReference type="AlphaFoldDB" id="A0A9P4U0J5"/>
<dbReference type="InterPro" id="IPR036508">
    <property type="entry name" value="Chitin-bd_dom_sf"/>
</dbReference>
<reference evidence="3" key="1">
    <citation type="journal article" date="2020" name="Stud. Mycol.">
        <title>101 Dothideomycetes genomes: a test case for predicting lifestyles and emergence of pathogens.</title>
        <authorList>
            <person name="Haridas S."/>
            <person name="Albert R."/>
            <person name="Binder M."/>
            <person name="Bloem J."/>
            <person name="Labutti K."/>
            <person name="Salamov A."/>
            <person name="Andreopoulos B."/>
            <person name="Baker S."/>
            <person name="Barry K."/>
            <person name="Bills G."/>
            <person name="Bluhm B."/>
            <person name="Cannon C."/>
            <person name="Castanera R."/>
            <person name="Culley D."/>
            <person name="Daum C."/>
            <person name="Ezra D."/>
            <person name="Gonzalez J."/>
            <person name="Henrissat B."/>
            <person name="Kuo A."/>
            <person name="Liang C."/>
            <person name="Lipzen A."/>
            <person name="Lutzoni F."/>
            <person name="Magnuson J."/>
            <person name="Mondo S."/>
            <person name="Nolan M."/>
            <person name="Ohm R."/>
            <person name="Pangilinan J."/>
            <person name="Park H.-J."/>
            <person name="Ramirez L."/>
            <person name="Alfaro M."/>
            <person name="Sun H."/>
            <person name="Tritt A."/>
            <person name="Yoshinaga Y."/>
            <person name="Zwiers L.-H."/>
            <person name="Turgeon B."/>
            <person name="Goodwin S."/>
            <person name="Spatafora J."/>
            <person name="Crous P."/>
            <person name="Grigoriev I."/>
        </authorList>
    </citation>
    <scope>NUCLEOTIDE SEQUENCE</scope>
    <source>
        <strain evidence="3">CBS 130266</strain>
    </source>
</reference>
<evidence type="ECO:0000313" key="3">
    <source>
        <dbReference type="EMBL" id="KAF2432516.1"/>
    </source>
</evidence>
<evidence type="ECO:0000256" key="1">
    <source>
        <dbReference type="SAM" id="SignalP"/>
    </source>
</evidence>
<organism evidence="3 4">
    <name type="scientific">Tothia fuscella</name>
    <dbReference type="NCBI Taxonomy" id="1048955"/>
    <lineage>
        <taxon>Eukaryota</taxon>
        <taxon>Fungi</taxon>
        <taxon>Dikarya</taxon>
        <taxon>Ascomycota</taxon>
        <taxon>Pezizomycotina</taxon>
        <taxon>Dothideomycetes</taxon>
        <taxon>Pleosporomycetidae</taxon>
        <taxon>Venturiales</taxon>
        <taxon>Cylindrosympodiaceae</taxon>
        <taxon>Tothia</taxon>
    </lineage>
</organism>
<gene>
    <name evidence="3" type="ORF">EJ08DRAFT_732287</name>
</gene>
<dbReference type="OrthoDB" id="6020543at2759"/>
<dbReference type="GO" id="GO:0005576">
    <property type="term" value="C:extracellular region"/>
    <property type="evidence" value="ECO:0007669"/>
    <property type="project" value="InterPro"/>
</dbReference>
<dbReference type="EMBL" id="MU007025">
    <property type="protein sequence ID" value="KAF2432516.1"/>
    <property type="molecule type" value="Genomic_DNA"/>
</dbReference>
<keyword evidence="1" id="KW-0732">Signal</keyword>
<accession>A0A9P4U0J5</accession>
<name>A0A9P4U0J5_9PEZI</name>
<evidence type="ECO:0000259" key="2">
    <source>
        <dbReference type="PROSITE" id="PS50940"/>
    </source>
</evidence>
<feature type="chain" id="PRO_5040431832" description="Chitin-binding type-2 domain-containing protein" evidence="1">
    <location>
        <begin position="24"/>
        <end position="115"/>
    </location>
</feature>
<feature type="signal peptide" evidence="1">
    <location>
        <begin position="1"/>
        <end position="23"/>
    </location>
</feature>
<comment type="caution">
    <text evidence="3">The sequence shown here is derived from an EMBL/GenBank/DDBJ whole genome shotgun (WGS) entry which is preliminary data.</text>
</comment>
<dbReference type="Proteomes" id="UP000800235">
    <property type="component" value="Unassembled WGS sequence"/>
</dbReference>